<comment type="caution">
    <text evidence="1">The sequence shown here is derived from an EMBL/GenBank/DDBJ whole genome shotgun (WGS) entry which is preliminary data.</text>
</comment>
<dbReference type="AlphaFoldDB" id="A0AAW4T4S5"/>
<organism evidence="1 2">
    <name type="scientific">Bacteroides xylanisolvens</name>
    <dbReference type="NCBI Taxonomy" id="371601"/>
    <lineage>
        <taxon>Bacteria</taxon>
        <taxon>Pseudomonadati</taxon>
        <taxon>Bacteroidota</taxon>
        <taxon>Bacteroidia</taxon>
        <taxon>Bacteroidales</taxon>
        <taxon>Bacteroidaceae</taxon>
        <taxon>Bacteroides</taxon>
    </lineage>
</organism>
<evidence type="ECO:0000313" key="1">
    <source>
        <dbReference type="EMBL" id="MCA4706136.1"/>
    </source>
</evidence>
<gene>
    <name evidence="1" type="ORF">LD004_21260</name>
</gene>
<accession>A0AAW4T4S5</accession>
<reference evidence="1" key="1">
    <citation type="submission" date="2023-08" db="EMBL/GenBank/DDBJ databases">
        <title>Mucin Metabolism Genes Underlie the Key Renovations of Bacteroides xylanisolvens Genomes in Captive Great Apes.</title>
        <authorList>
            <person name="Nishida A.H."/>
        </authorList>
    </citation>
    <scope>NUCLEOTIDE SEQUENCE</scope>
    <source>
        <strain evidence="1">P13.H9</strain>
    </source>
</reference>
<proteinExistence type="predicted"/>
<dbReference type="EMBL" id="JAIWYE010000037">
    <property type="protein sequence ID" value="MCA4706136.1"/>
    <property type="molecule type" value="Genomic_DNA"/>
</dbReference>
<protein>
    <submittedName>
        <fullName evidence="1">Uncharacterized protein</fullName>
    </submittedName>
</protein>
<name>A0AAW4T4S5_9BACE</name>
<dbReference type="Proteomes" id="UP001198461">
    <property type="component" value="Unassembled WGS sequence"/>
</dbReference>
<sequence length="374" mass="43285">MKHNNKRYFEGGSPLKTAIKTKSFSLKTKSYFTDFGLKRMVYTVLASLIAVYSITSCSSNDYNHTFQSPKMAIESYTFFLADLKQEKTASIQDLTKFVRDWQILSDSVWSCIKRDTTQRVHYYPEANYHHLHDSIREEMYRLVFSQPRTFKDVVVLKAACTPYSNDSIIKNATMDASAFFDSLDNNPTLKIGQTELLAKYDKFLTNTITSGINDKKQLMAFIREEDILFRSFLSHLHNMEHTSMSDITHKTEELVANMFKDDARLQPKDAVVYMAMRTNRRLLLNAQTCIQDIRAQRVKSDQQLTAYLFMVVQPYLAIDDFGMAVLSEKQRYFFEQIATDTPTAVNAIHKQRKEGTGMQTDFPKLLLKLHLSTF</sequence>
<evidence type="ECO:0000313" key="2">
    <source>
        <dbReference type="Proteomes" id="UP001198461"/>
    </source>
</evidence>
<dbReference type="RefSeq" id="WP_225451146.1">
    <property type="nucleotide sequence ID" value="NZ_JAIWXB010000037.1"/>
</dbReference>